<dbReference type="Pfam" id="PF01266">
    <property type="entry name" value="DAO"/>
    <property type="match status" value="1"/>
</dbReference>
<comment type="caution">
    <text evidence="7">The sequence shown here is derived from an EMBL/GenBank/DDBJ whole genome shotgun (WGS) entry which is preliminary data.</text>
</comment>
<evidence type="ECO:0000256" key="2">
    <source>
        <dbReference type="ARBA" id="ARBA00022630"/>
    </source>
</evidence>
<gene>
    <name evidence="8" type="primary">lhgO</name>
    <name evidence="7" type="ORF">D2U88_04780</name>
    <name evidence="8" type="ORF">FQ019_04750</name>
</gene>
<evidence type="ECO:0000313" key="7">
    <source>
        <dbReference type="EMBL" id="RIV72554.1"/>
    </source>
</evidence>
<dbReference type="Proteomes" id="UP000321528">
    <property type="component" value="Unassembled WGS sequence"/>
</dbReference>
<dbReference type="EC" id="1.1.3.-" evidence="8"/>
<dbReference type="GO" id="GO:0047545">
    <property type="term" value="F:(S)-2-hydroxyglutarate dehydrogenase activity"/>
    <property type="evidence" value="ECO:0007669"/>
    <property type="project" value="TreeGrafter"/>
</dbReference>
<evidence type="ECO:0000256" key="3">
    <source>
        <dbReference type="ARBA" id="ARBA00022827"/>
    </source>
</evidence>
<evidence type="ECO:0000256" key="4">
    <source>
        <dbReference type="ARBA" id="ARBA00023002"/>
    </source>
</evidence>
<keyword evidence="10" id="KW-1185">Reference proteome</keyword>
<evidence type="ECO:0000259" key="6">
    <source>
        <dbReference type="Pfam" id="PF01266"/>
    </source>
</evidence>
<dbReference type="Gene3D" id="3.30.9.10">
    <property type="entry name" value="D-Amino Acid Oxidase, subunit A, domain 2"/>
    <property type="match status" value="1"/>
</dbReference>
<dbReference type="AlphaFoldDB" id="A0A418NA86"/>
<dbReference type="NCBIfam" id="NF008726">
    <property type="entry name" value="PRK11728.1"/>
    <property type="match status" value="1"/>
</dbReference>
<keyword evidence="3" id="KW-0274">FAD</keyword>
<comment type="cofactor">
    <cofactor evidence="1">
        <name>FAD</name>
        <dbReference type="ChEBI" id="CHEBI:57692"/>
    </cofactor>
</comment>
<dbReference type="OrthoDB" id="9801699at2"/>
<keyword evidence="4 8" id="KW-0560">Oxidoreductase</keyword>
<reference evidence="7 9" key="1">
    <citation type="submission" date="2018-08" db="EMBL/GenBank/DDBJ databases">
        <title>Proposal of Muricauda 72 sp.nov. and Muricauda NH166 sp.nov., isolated from seawater.</title>
        <authorList>
            <person name="Cheng H."/>
            <person name="Wu Y.-H."/>
            <person name="Guo L.-L."/>
            <person name="Xu X.-W."/>
        </authorList>
    </citation>
    <scope>NUCLEOTIDE SEQUENCE [LARGE SCALE GENOMIC DNA]</scope>
    <source>
        <strain evidence="7 9">NH166</strain>
    </source>
</reference>
<dbReference type="PANTHER" id="PTHR43104">
    <property type="entry name" value="L-2-HYDROXYGLUTARATE DEHYDROGENASE, MITOCHONDRIAL"/>
    <property type="match status" value="1"/>
</dbReference>
<sequence>MEYDVTIVGGGIVGLSVGYFLKKAQPGLQLAIIEKEKDIAKHQTGRNSGVIHSGIYYKPGSAKAKNCRQGYDLLVQFCREHGIDFDICGKLIVATDAKEEEGLNTIYQRGVENGLEGLKILNSAEIMVIEPHVRGTKAVFVPQAGIVDYGQVANKLKECLEKMGTRFFFGNALEKISGNKKLILDFGNNSIVSKYMVNCAGLYSDKIAKMNGVKLRAKIVPFKGEYFMLKKNKRYLVKNLVYPVPNPKFPFLGVHFTRRINGEIDAGPNAVLALGREGYGKFEVNFQELAESVFYRGFLRLALRYWKVGIFEMYRSFSKKAFVKSLRRLIPEINAEDLEVGNSGIRAQICFDNGKLADDFLIEYSQNAVHVINAPSPAATSSLQIGSTICNELISRFQ</sequence>
<dbReference type="Proteomes" id="UP000284189">
    <property type="component" value="Unassembled WGS sequence"/>
</dbReference>
<protein>
    <submittedName>
        <fullName evidence="7">L-2-hydroxyglutarate oxidase</fullName>
        <ecNumber evidence="8">1.1.3.-</ecNumber>
    </submittedName>
</protein>
<reference evidence="8 10" key="2">
    <citation type="submission" date="2019-07" db="EMBL/GenBank/DDBJ databases">
        <title>Draft genome of two Muricauda strains isolated from deep sea.</title>
        <authorList>
            <person name="Sun C."/>
        </authorList>
    </citation>
    <scope>NUCLEOTIDE SEQUENCE [LARGE SCALE GENOMIC DNA]</scope>
    <source>
        <strain evidence="8 10">NH166</strain>
    </source>
</reference>
<feature type="domain" description="FAD dependent oxidoreductase" evidence="6">
    <location>
        <begin position="4"/>
        <end position="387"/>
    </location>
</feature>
<evidence type="ECO:0000313" key="8">
    <source>
        <dbReference type="EMBL" id="TXK05147.1"/>
    </source>
</evidence>
<evidence type="ECO:0000313" key="9">
    <source>
        <dbReference type="Proteomes" id="UP000284189"/>
    </source>
</evidence>
<evidence type="ECO:0000313" key="10">
    <source>
        <dbReference type="Proteomes" id="UP000321528"/>
    </source>
</evidence>
<organism evidence="7 9">
    <name type="scientific">Flagellimonas aequoris</name>
    <dbReference type="NCBI Taxonomy" id="2306997"/>
    <lineage>
        <taxon>Bacteria</taxon>
        <taxon>Pseudomonadati</taxon>
        <taxon>Bacteroidota</taxon>
        <taxon>Flavobacteriia</taxon>
        <taxon>Flavobacteriales</taxon>
        <taxon>Flavobacteriaceae</taxon>
        <taxon>Flagellimonas</taxon>
    </lineage>
</organism>
<name>A0A418NA86_9FLAO</name>
<accession>A0A418NA86</accession>
<dbReference type="SUPFAM" id="SSF51905">
    <property type="entry name" value="FAD/NAD(P)-binding domain"/>
    <property type="match status" value="1"/>
</dbReference>
<evidence type="ECO:0000256" key="5">
    <source>
        <dbReference type="ARBA" id="ARBA00037941"/>
    </source>
</evidence>
<dbReference type="InterPro" id="IPR036188">
    <property type="entry name" value="FAD/NAD-bd_sf"/>
</dbReference>
<comment type="similarity">
    <text evidence="5">Belongs to the L2HGDH family.</text>
</comment>
<dbReference type="Gene3D" id="3.50.50.60">
    <property type="entry name" value="FAD/NAD(P)-binding domain"/>
    <property type="match status" value="1"/>
</dbReference>
<dbReference type="EMBL" id="QXFJ01000011">
    <property type="protein sequence ID" value="RIV72554.1"/>
    <property type="molecule type" value="Genomic_DNA"/>
</dbReference>
<dbReference type="EMBL" id="VNWL01000010">
    <property type="protein sequence ID" value="TXK05147.1"/>
    <property type="molecule type" value="Genomic_DNA"/>
</dbReference>
<dbReference type="InterPro" id="IPR006076">
    <property type="entry name" value="FAD-dep_OxRdtase"/>
</dbReference>
<keyword evidence="2" id="KW-0285">Flavoprotein</keyword>
<proteinExistence type="inferred from homology"/>
<dbReference type="PANTHER" id="PTHR43104:SF2">
    <property type="entry name" value="L-2-HYDROXYGLUTARATE DEHYDROGENASE, MITOCHONDRIAL"/>
    <property type="match status" value="1"/>
</dbReference>
<evidence type="ECO:0000256" key="1">
    <source>
        <dbReference type="ARBA" id="ARBA00001974"/>
    </source>
</evidence>